<dbReference type="AlphaFoldDB" id="A0AAW1KT64"/>
<dbReference type="InterPro" id="IPR003000">
    <property type="entry name" value="Sirtuin"/>
</dbReference>
<feature type="binding site" evidence="3">
    <location>
        <position position="134"/>
    </location>
    <ligand>
        <name>Zn(2+)</name>
        <dbReference type="ChEBI" id="CHEBI:29105"/>
    </ligand>
</feature>
<evidence type="ECO:0000256" key="1">
    <source>
        <dbReference type="ARBA" id="ARBA00022679"/>
    </source>
</evidence>
<dbReference type="Proteomes" id="UP001458880">
    <property type="component" value="Unassembled WGS sequence"/>
</dbReference>
<dbReference type="InterPro" id="IPR026590">
    <property type="entry name" value="Ssirtuin_cat_dom"/>
</dbReference>
<evidence type="ECO:0000313" key="5">
    <source>
        <dbReference type="EMBL" id="KAK9723233.1"/>
    </source>
</evidence>
<accession>A0AAW1KT64</accession>
<keyword evidence="3" id="KW-0862">Zinc</keyword>
<dbReference type="GO" id="GO:0070403">
    <property type="term" value="F:NAD+ binding"/>
    <property type="evidence" value="ECO:0007669"/>
    <property type="project" value="InterPro"/>
</dbReference>
<dbReference type="PANTHER" id="PTHR11085">
    <property type="entry name" value="NAD-DEPENDENT PROTEIN DEACYLASE SIRTUIN-5, MITOCHONDRIAL-RELATED"/>
    <property type="match status" value="1"/>
</dbReference>
<dbReference type="PROSITE" id="PS50305">
    <property type="entry name" value="SIRTUIN"/>
    <property type="match status" value="1"/>
</dbReference>
<dbReference type="EMBL" id="JASPKY010000182">
    <property type="protein sequence ID" value="KAK9723233.1"/>
    <property type="molecule type" value="Genomic_DNA"/>
</dbReference>
<dbReference type="InterPro" id="IPR029035">
    <property type="entry name" value="DHS-like_NAD/FAD-binding_dom"/>
</dbReference>
<feature type="binding site" evidence="3">
    <location>
        <position position="179"/>
    </location>
    <ligand>
        <name>Zn(2+)</name>
        <dbReference type="ChEBI" id="CHEBI:29105"/>
    </ligand>
</feature>
<keyword evidence="6" id="KW-1185">Reference proteome</keyword>
<dbReference type="Gene3D" id="3.40.50.1220">
    <property type="entry name" value="TPP-binding domain"/>
    <property type="match status" value="1"/>
</dbReference>
<keyword evidence="3" id="KW-0479">Metal-binding</keyword>
<protein>
    <submittedName>
        <fullName evidence="5">Sir2 family</fullName>
    </submittedName>
</protein>
<proteinExistence type="predicted"/>
<dbReference type="GO" id="GO:0046872">
    <property type="term" value="F:metal ion binding"/>
    <property type="evidence" value="ECO:0007669"/>
    <property type="project" value="UniProtKB-KW"/>
</dbReference>
<dbReference type="Pfam" id="PF02146">
    <property type="entry name" value="SIR2"/>
    <property type="match status" value="1"/>
</dbReference>
<organism evidence="5 6">
    <name type="scientific">Popillia japonica</name>
    <name type="common">Japanese beetle</name>
    <dbReference type="NCBI Taxonomy" id="7064"/>
    <lineage>
        <taxon>Eukaryota</taxon>
        <taxon>Metazoa</taxon>
        <taxon>Ecdysozoa</taxon>
        <taxon>Arthropoda</taxon>
        <taxon>Hexapoda</taxon>
        <taxon>Insecta</taxon>
        <taxon>Pterygota</taxon>
        <taxon>Neoptera</taxon>
        <taxon>Endopterygota</taxon>
        <taxon>Coleoptera</taxon>
        <taxon>Polyphaga</taxon>
        <taxon>Scarabaeiformia</taxon>
        <taxon>Scarabaeidae</taxon>
        <taxon>Rutelinae</taxon>
        <taxon>Popillia</taxon>
    </lineage>
</organism>
<dbReference type="SUPFAM" id="SSF52467">
    <property type="entry name" value="DHS-like NAD/FAD-binding domain"/>
    <property type="match status" value="1"/>
</dbReference>
<dbReference type="Gene3D" id="3.30.1600.10">
    <property type="entry name" value="SIR2/SIRT2 'Small Domain"/>
    <property type="match status" value="1"/>
</dbReference>
<keyword evidence="1" id="KW-0808">Transferase</keyword>
<feature type="binding site" evidence="3">
    <location>
        <position position="176"/>
    </location>
    <ligand>
        <name>Zn(2+)</name>
        <dbReference type="ChEBI" id="CHEBI:29105"/>
    </ligand>
</feature>
<evidence type="ECO:0000256" key="3">
    <source>
        <dbReference type="PROSITE-ProRule" id="PRU00236"/>
    </source>
</evidence>
<evidence type="ECO:0000259" key="4">
    <source>
        <dbReference type="PROSITE" id="PS50305"/>
    </source>
</evidence>
<dbReference type="PANTHER" id="PTHR11085:SF10">
    <property type="entry name" value="NAD-DEPENDENT PROTEIN DEACYLASE SIRTUIN-5, MITOCHONDRIAL-RELATED"/>
    <property type="match status" value="1"/>
</dbReference>
<gene>
    <name evidence="5" type="ORF">QE152_g19362</name>
</gene>
<feature type="domain" description="Deacetylase sirtuin-type" evidence="4">
    <location>
        <begin position="1"/>
        <end position="272"/>
    </location>
</feature>
<evidence type="ECO:0000256" key="2">
    <source>
        <dbReference type="ARBA" id="ARBA00023027"/>
    </source>
</evidence>
<keyword evidence="2" id="KW-0520">NAD</keyword>
<dbReference type="InterPro" id="IPR026591">
    <property type="entry name" value="Sirtuin_cat_small_dom_sf"/>
</dbReference>
<dbReference type="GO" id="GO:0017136">
    <property type="term" value="F:histone deacetylase activity, NAD-dependent"/>
    <property type="evidence" value="ECO:0007669"/>
    <property type="project" value="TreeGrafter"/>
</dbReference>
<reference evidence="5 6" key="1">
    <citation type="journal article" date="2024" name="BMC Genomics">
        <title>De novo assembly and annotation of Popillia japonica's genome with initial clues to its potential as an invasive pest.</title>
        <authorList>
            <person name="Cucini C."/>
            <person name="Boschi S."/>
            <person name="Funari R."/>
            <person name="Cardaioli E."/>
            <person name="Iannotti N."/>
            <person name="Marturano G."/>
            <person name="Paoli F."/>
            <person name="Bruttini M."/>
            <person name="Carapelli A."/>
            <person name="Frati F."/>
            <person name="Nardi F."/>
        </authorList>
    </citation>
    <scope>NUCLEOTIDE SEQUENCE [LARGE SCALE GENOMIC DNA]</scope>
    <source>
        <strain evidence="5">DMR45628</strain>
    </source>
</reference>
<name>A0AAW1KT64_POPJA</name>
<dbReference type="GO" id="GO:0005634">
    <property type="term" value="C:nucleus"/>
    <property type="evidence" value="ECO:0007669"/>
    <property type="project" value="TreeGrafter"/>
</dbReference>
<evidence type="ECO:0000313" key="6">
    <source>
        <dbReference type="Proteomes" id="UP001458880"/>
    </source>
</evidence>
<sequence length="272" mass="30310">MAKRTYSDYEGFNKIAESAQNIGGRRLVAVASRHRIGHPRSVPGGPRSRATELATPEAFRADPALVWEFYHYRREIAFKSAPNNAHLALAQYEEKCKNEGRKLTVVTQNVDGLHYRAGSREVIELHGSLTKVKCTKCHHIDVNIDNPICEALKDRGDPIANETEASPIPIEALPKCSKCNSLVRPYIVWFGERLDPDTLDRAMNLIEECDLCLVIGTSSVVYPAAMFAPRVAERGKPVAEFNINEEPASDDFRFYFPGKCGETLPRALGVKV</sequence>
<comment type="caution">
    <text evidence="5">The sequence shown here is derived from an EMBL/GenBank/DDBJ whole genome shotgun (WGS) entry which is preliminary data.</text>
</comment>
<dbReference type="InterPro" id="IPR050134">
    <property type="entry name" value="NAD-dep_sirtuin_deacylases"/>
</dbReference>
<feature type="binding site" evidence="3">
    <location>
        <position position="137"/>
    </location>
    <ligand>
        <name>Zn(2+)</name>
        <dbReference type="ChEBI" id="CHEBI:29105"/>
    </ligand>
</feature>
<feature type="active site" description="Proton acceptor" evidence="3">
    <location>
        <position position="126"/>
    </location>
</feature>